<organism evidence="7 8">
    <name type="scientific">Caldovatus sediminis</name>
    <dbReference type="NCBI Taxonomy" id="2041189"/>
    <lineage>
        <taxon>Bacteria</taxon>
        <taxon>Pseudomonadati</taxon>
        <taxon>Pseudomonadota</taxon>
        <taxon>Alphaproteobacteria</taxon>
        <taxon>Acetobacterales</taxon>
        <taxon>Roseomonadaceae</taxon>
        <taxon>Caldovatus</taxon>
    </lineage>
</organism>
<evidence type="ECO:0000259" key="6">
    <source>
        <dbReference type="SMART" id="SM00881"/>
    </source>
</evidence>
<dbReference type="Gene3D" id="3.40.50.261">
    <property type="entry name" value="Succinyl-CoA synthetase domains"/>
    <property type="match status" value="2"/>
</dbReference>
<dbReference type="AlphaFoldDB" id="A0A8J3EAQ5"/>
<keyword evidence="1" id="KW-0816">Tricarboxylic acid cycle</keyword>
<evidence type="ECO:0000313" key="7">
    <source>
        <dbReference type="EMBL" id="GGG17855.1"/>
    </source>
</evidence>
<dbReference type="InterPro" id="IPR003781">
    <property type="entry name" value="CoA-bd"/>
</dbReference>
<dbReference type="GO" id="GO:0016874">
    <property type="term" value="F:ligase activity"/>
    <property type="evidence" value="ECO:0007669"/>
    <property type="project" value="UniProtKB-KW"/>
</dbReference>
<dbReference type="Pfam" id="PF13607">
    <property type="entry name" value="Succ_CoA_lig"/>
    <property type="match status" value="1"/>
</dbReference>
<dbReference type="GO" id="GO:0005524">
    <property type="term" value="F:ATP binding"/>
    <property type="evidence" value="ECO:0007669"/>
    <property type="project" value="UniProtKB-KW"/>
</dbReference>
<dbReference type="InterPro" id="IPR013815">
    <property type="entry name" value="ATP_grasp_subdomain_1"/>
</dbReference>
<gene>
    <name evidence="7" type="ORF">GCM10010964_02570</name>
</gene>
<dbReference type="EMBL" id="BMKS01000001">
    <property type="protein sequence ID" value="GGG17855.1"/>
    <property type="molecule type" value="Genomic_DNA"/>
</dbReference>
<dbReference type="SMART" id="SM00881">
    <property type="entry name" value="CoA_binding"/>
    <property type="match status" value="1"/>
</dbReference>
<dbReference type="Gene3D" id="3.30.1490.20">
    <property type="entry name" value="ATP-grasp fold, A domain"/>
    <property type="match status" value="1"/>
</dbReference>
<dbReference type="InterPro" id="IPR036291">
    <property type="entry name" value="NAD(P)-bd_dom_sf"/>
</dbReference>
<comment type="caution">
    <text evidence="7">The sequence shown here is derived from an EMBL/GenBank/DDBJ whole genome shotgun (WGS) entry which is preliminary data.</text>
</comment>
<dbReference type="Gene3D" id="3.30.470.20">
    <property type="entry name" value="ATP-grasp fold, B domain"/>
    <property type="match status" value="1"/>
</dbReference>
<evidence type="ECO:0000256" key="4">
    <source>
        <dbReference type="ARBA" id="ARBA00022840"/>
    </source>
</evidence>
<dbReference type="Proteomes" id="UP000597507">
    <property type="component" value="Unassembled WGS sequence"/>
</dbReference>
<evidence type="ECO:0000313" key="8">
    <source>
        <dbReference type="Proteomes" id="UP000597507"/>
    </source>
</evidence>
<dbReference type="InterPro" id="IPR051538">
    <property type="entry name" value="Acyl-CoA_Synth/Transferase"/>
</dbReference>
<dbReference type="Pfam" id="PF13549">
    <property type="entry name" value="ATP-grasp_5"/>
    <property type="match status" value="1"/>
</dbReference>
<feature type="domain" description="CoA-binding" evidence="6">
    <location>
        <begin position="13"/>
        <end position="108"/>
    </location>
</feature>
<protein>
    <submittedName>
        <fullName evidence="7">Acyl-CoA synthetase</fullName>
    </submittedName>
</protein>
<dbReference type="Gene3D" id="3.40.50.720">
    <property type="entry name" value="NAD(P)-binding Rossmann-like Domain"/>
    <property type="match status" value="1"/>
</dbReference>
<evidence type="ECO:0000256" key="2">
    <source>
        <dbReference type="ARBA" id="ARBA00022598"/>
    </source>
</evidence>
<dbReference type="PANTHER" id="PTHR43334:SF1">
    <property type="entry name" value="3-HYDROXYPROPIONATE--COA LIGASE [ADP-FORMING]"/>
    <property type="match status" value="1"/>
</dbReference>
<dbReference type="InterPro" id="IPR016102">
    <property type="entry name" value="Succinyl-CoA_synth-like"/>
</dbReference>
<keyword evidence="8" id="KW-1185">Reference proteome</keyword>
<sequence>MVSTPSFADLRRFFAPRRVALVGATEDLSKFGGRCLRQMLDFGFAGEVFPVNPNRGTVFGRPCFPSLAALPAVPDHVGIVLPAARCAAAIAECGRLGVPFATVFSAGFAETGAPAAAALQAELAAAARAAGVRFMGPNCNGLVDYIAGFAMTSTATVAGPRRPAGDIGVVSQSGGAGQVNVMWRAQELGLGISRQVSSGNDADLDMCDYMAFLVEDPHTRVVLAIAERAPDGTRLRAVAARAAALGKPIVMVKVGRTEAGRSAAASHTGAVTGADAVFDAALRQLGILRVEDAHELYETAMLLRQGRRPAGRRAAALSISGGNLVLLADLGAARGIEFPDYAEETRAALRRLVPGFVGVRNPTDMSAGAIGQKDIFAAAARAIAEDPAVDALIPVITFAPAADIRPIAALAAASPKPMPILWTGRCSDDPALTPAALIAEGHAVYRDALPCVAALRRAMQYGEFLARRAGAEAPRRPEGADRDAALRLLRGAGGATLSEAASKAVAACYGLAPPREALAATAEEAVAAAASLGGPVALKVQSPDIPHKTEAGAVRLGVSGEAAVREGHAAVLAAARAHAPSARIEGVLVQEMVAGGVEMLLGATRDAHFGPVLTVGFGGVHVEILRDVAFRLPPITAEEARGMLEELRLFPLLLGPRGRPRADLPALCDAIARFSWLAHDLGPHVAEVDINPLVVLPEGRGARMLDALILRSTPDAP</sequence>
<dbReference type="FunFam" id="3.30.1490.20:FF:000020">
    <property type="entry name" value="Protein lysine acetyltransferase"/>
    <property type="match status" value="1"/>
</dbReference>
<keyword evidence="3" id="KW-0547">Nucleotide-binding</keyword>
<dbReference type="GO" id="GO:0006099">
    <property type="term" value="P:tricarboxylic acid cycle"/>
    <property type="evidence" value="ECO:0007669"/>
    <property type="project" value="UniProtKB-KW"/>
</dbReference>
<keyword evidence="4" id="KW-0067">ATP-binding</keyword>
<dbReference type="SUPFAM" id="SSF51735">
    <property type="entry name" value="NAD(P)-binding Rossmann-fold domains"/>
    <property type="match status" value="1"/>
</dbReference>
<dbReference type="Pfam" id="PF13380">
    <property type="entry name" value="CoA_binding_2"/>
    <property type="match status" value="1"/>
</dbReference>
<dbReference type="PANTHER" id="PTHR43334">
    <property type="entry name" value="ACETATE--COA LIGASE [ADP-FORMING]"/>
    <property type="match status" value="1"/>
</dbReference>
<evidence type="ECO:0000256" key="5">
    <source>
        <dbReference type="ARBA" id="ARBA00060888"/>
    </source>
</evidence>
<dbReference type="InterPro" id="IPR032875">
    <property type="entry name" value="Succ_CoA_lig_flav_dom"/>
</dbReference>
<dbReference type="SUPFAM" id="SSF52210">
    <property type="entry name" value="Succinyl-CoA synthetase domains"/>
    <property type="match status" value="2"/>
</dbReference>
<name>A0A8J3EAQ5_9PROT</name>
<evidence type="ECO:0000256" key="1">
    <source>
        <dbReference type="ARBA" id="ARBA00022532"/>
    </source>
</evidence>
<comment type="similarity">
    <text evidence="5">In the N-terminal section; belongs to the acetate CoA ligase alpha subunit family.</text>
</comment>
<dbReference type="SUPFAM" id="SSF56059">
    <property type="entry name" value="Glutathione synthetase ATP-binding domain-like"/>
    <property type="match status" value="1"/>
</dbReference>
<accession>A0A8J3EAQ5</accession>
<reference evidence="7 8" key="1">
    <citation type="journal article" date="2014" name="Int. J. Syst. Evol. Microbiol.">
        <title>Complete genome sequence of Corynebacterium casei LMG S-19264T (=DSM 44701T), isolated from a smear-ripened cheese.</title>
        <authorList>
            <consortium name="US DOE Joint Genome Institute (JGI-PGF)"/>
            <person name="Walter F."/>
            <person name="Albersmeier A."/>
            <person name="Kalinowski J."/>
            <person name="Ruckert C."/>
        </authorList>
    </citation>
    <scope>NUCLEOTIDE SEQUENCE [LARGE SCALE GENOMIC DNA]</scope>
    <source>
        <strain evidence="7 8">CGMCC 1.16330</strain>
    </source>
</reference>
<proteinExistence type="inferred from homology"/>
<keyword evidence="2" id="KW-0436">Ligase</keyword>
<evidence type="ECO:0000256" key="3">
    <source>
        <dbReference type="ARBA" id="ARBA00022741"/>
    </source>
</evidence>